<keyword evidence="2" id="KW-1185">Reference proteome</keyword>
<dbReference type="OrthoDB" id="278250at2759"/>
<sequence>MFTALLGIDPCTPSAEKTGAAVAIQKYAVGDRFWVFRYHSTLFVASRCRTEQEAPHFSLASRTMMAASTLACSKEFGGWGSAQCVPTRDDVYEMLKYVPVHWGNFSSLNVPSAIRKKHLRSASTLMWFRRQPCYFELREINYTTEIRRSIVLHPEAHHMTAEQARELLDLKMFFWEANSLIPLNSDGEPLEERSSFERNVQKFFSRVCPTYFSPLRIILQRYTKKNMTAERLLSVALAAPNEFETLRPKHADETLVRRRGGAGSERWRADFLSDLESLPGDVNSIIDIFNVLTPMWDRPEYVYVRLAPQTQERVKGYDGLLQLLRRHPHLFRVGDHFVCRVDASNPLLLNSQEPAPDDMSVRTGQCEENPYLSPLEIAKVFHYAAPSSEACTVSFLVDAASPAMRAALPPQVITIVQQFPRLFACKENSPGEFLIYKIVSPSTTVVRAPQSVAASEEKQQLHNTCEEVGEADDSWILEEDQFVGKEYSKAQVLEEVYALIPDAGVDFTQLLLWTSLPVQQAANSHFGGLLKMIESRNDMFHITDTPDGQIIYRATS</sequence>
<evidence type="ECO:0000313" key="1">
    <source>
        <dbReference type="EMBL" id="EPY16062.1"/>
    </source>
</evidence>
<comment type="caution">
    <text evidence="1">The sequence shown here is derived from an EMBL/GenBank/DDBJ whole genome shotgun (WGS) entry which is preliminary data.</text>
</comment>
<gene>
    <name evidence="1" type="ORF">STCU_11576</name>
</gene>
<reference evidence="1 2" key="1">
    <citation type="journal article" date="2013" name="PLoS ONE">
        <title>Predicting the Proteins of Angomonas deanei, Strigomonas culicis and Their Respective Endosymbionts Reveals New Aspects of the Trypanosomatidae Family.</title>
        <authorList>
            <person name="Motta M.C."/>
            <person name="Martins A.C."/>
            <person name="de Souza S.S."/>
            <person name="Catta-Preta C.M."/>
            <person name="Silva R."/>
            <person name="Klein C.C."/>
            <person name="de Almeida L.G."/>
            <person name="de Lima Cunha O."/>
            <person name="Ciapina L.P."/>
            <person name="Brocchi M."/>
            <person name="Colabardini A.C."/>
            <person name="de Araujo Lima B."/>
            <person name="Machado C.R."/>
            <person name="de Almeida Soares C.M."/>
            <person name="Probst C.M."/>
            <person name="de Menezes C.B."/>
            <person name="Thompson C.E."/>
            <person name="Bartholomeu D.C."/>
            <person name="Gradia D.F."/>
            <person name="Pavoni D.P."/>
            <person name="Grisard E.C."/>
            <person name="Fantinatti-Garboggini F."/>
            <person name="Marchini F.K."/>
            <person name="Rodrigues-Luiz G.F."/>
            <person name="Wagner G."/>
            <person name="Goldman G.H."/>
            <person name="Fietto J.L."/>
            <person name="Elias M.C."/>
            <person name="Goldman M.H."/>
            <person name="Sagot M.F."/>
            <person name="Pereira M."/>
            <person name="Stoco P.H."/>
            <person name="de Mendonca-Neto R.P."/>
            <person name="Teixeira S.M."/>
            <person name="Maciel T.E."/>
            <person name="de Oliveira Mendes T.A."/>
            <person name="Urmenyi T.P."/>
            <person name="de Souza W."/>
            <person name="Schenkman S."/>
            <person name="de Vasconcelos A.T."/>
        </authorList>
    </citation>
    <scope>NUCLEOTIDE SEQUENCE [LARGE SCALE GENOMIC DNA]</scope>
</reference>
<dbReference type="AlphaFoldDB" id="S9TDH9"/>
<dbReference type="EMBL" id="ATMH01011565">
    <property type="protein sequence ID" value="EPY16062.1"/>
    <property type="molecule type" value="Genomic_DNA"/>
</dbReference>
<accession>S9TDH9</accession>
<organism evidence="1 2">
    <name type="scientific">Strigomonas culicis</name>
    <dbReference type="NCBI Taxonomy" id="28005"/>
    <lineage>
        <taxon>Eukaryota</taxon>
        <taxon>Discoba</taxon>
        <taxon>Euglenozoa</taxon>
        <taxon>Kinetoplastea</taxon>
        <taxon>Metakinetoplastina</taxon>
        <taxon>Trypanosomatida</taxon>
        <taxon>Trypanosomatidae</taxon>
        <taxon>Strigomonadinae</taxon>
        <taxon>Strigomonas</taxon>
    </lineage>
</organism>
<name>S9TDH9_9TRYP</name>
<protein>
    <submittedName>
        <fullName evidence="1">Uncharacterized protein</fullName>
    </submittedName>
</protein>
<evidence type="ECO:0000313" key="2">
    <source>
        <dbReference type="Proteomes" id="UP000015354"/>
    </source>
</evidence>
<dbReference type="Proteomes" id="UP000015354">
    <property type="component" value="Unassembled WGS sequence"/>
</dbReference>
<proteinExistence type="predicted"/>